<accession>A0AAE0YJ45</accession>
<evidence type="ECO:0000313" key="2">
    <source>
        <dbReference type="Proteomes" id="UP001283361"/>
    </source>
</evidence>
<name>A0AAE0YJ45_9GAST</name>
<sequence length="326" mass="35011">MAIVGERLTGPSRAIGPSRLLAVLGETRREPEGVWDSRPVPQSADLPRNFWFACQTGSLKRFKLLVPTGNDEVSHPLVYGVQQCCFSPAQPQLVPTGNDELVPTGNDEVSHPLVYGVQQCWFSPAQPQLVPTGNDELVPTGNDEVSQPLVYGVQQCWFSPAQPQLVPTGNDEVSHPLVYGVHPAQPQLVPTGNDEVSHPLVYGVQQCCFSPAQPQLVPTGNDELVPTGNDEVSQPLVYGVQQCWFSPAQPQLVPTGNDEVSQPLVYGVQVTSLIASPQMSVVNGPYPALNLTDGASVVLCEHTRSDSGTAESLPAEKCGISSLLHR</sequence>
<evidence type="ECO:0000313" key="1">
    <source>
        <dbReference type="EMBL" id="KAK3747178.1"/>
    </source>
</evidence>
<dbReference type="Proteomes" id="UP001283361">
    <property type="component" value="Unassembled WGS sequence"/>
</dbReference>
<keyword evidence="2" id="KW-1185">Reference proteome</keyword>
<reference evidence="1" key="1">
    <citation type="journal article" date="2023" name="G3 (Bethesda)">
        <title>A reference genome for the long-term kleptoplast-retaining sea slug Elysia crispata morphotype clarki.</title>
        <authorList>
            <person name="Eastman K.E."/>
            <person name="Pendleton A.L."/>
            <person name="Shaikh M.A."/>
            <person name="Suttiyut T."/>
            <person name="Ogas R."/>
            <person name="Tomko P."/>
            <person name="Gavelis G."/>
            <person name="Widhalm J.R."/>
            <person name="Wisecaver J.H."/>
        </authorList>
    </citation>
    <scope>NUCLEOTIDE SEQUENCE</scope>
    <source>
        <strain evidence="1">ECLA1</strain>
    </source>
</reference>
<gene>
    <name evidence="1" type="ORF">RRG08_035724</name>
</gene>
<protein>
    <submittedName>
        <fullName evidence="1">Uncharacterized protein</fullName>
    </submittedName>
</protein>
<comment type="caution">
    <text evidence="1">The sequence shown here is derived from an EMBL/GenBank/DDBJ whole genome shotgun (WGS) entry which is preliminary data.</text>
</comment>
<dbReference type="AlphaFoldDB" id="A0AAE0YJ45"/>
<dbReference type="EMBL" id="JAWDGP010006106">
    <property type="protein sequence ID" value="KAK3747178.1"/>
    <property type="molecule type" value="Genomic_DNA"/>
</dbReference>
<organism evidence="1 2">
    <name type="scientific">Elysia crispata</name>
    <name type="common">lettuce slug</name>
    <dbReference type="NCBI Taxonomy" id="231223"/>
    <lineage>
        <taxon>Eukaryota</taxon>
        <taxon>Metazoa</taxon>
        <taxon>Spiralia</taxon>
        <taxon>Lophotrochozoa</taxon>
        <taxon>Mollusca</taxon>
        <taxon>Gastropoda</taxon>
        <taxon>Heterobranchia</taxon>
        <taxon>Euthyneura</taxon>
        <taxon>Panpulmonata</taxon>
        <taxon>Sacoglossa</taxon>
        <taxon>Placobranchoidea</taxon>
        <taxon>Plakobranchidae</taxon>
        <taxon>Elysia</taxon>
    </lineage>
</organism>
<proteinExistence type="predicted"/>